<evidence type="ECO:0000256" key="6">
    <source>
        <dbReference type="ARBA" id="ARBA00023157"/>
    </source>
</evidence>
<evidence type="ECO:0000256" key="8">
    <source>
        <dbReference type="SAM" id="Phobius"/>
    </source>
</evidence>
<reference evidence="12" key="1">
    <citation type="submission" date="2012-01" db="EMBL/GenBank/DDBJ databases">
        <authorList>
            <person name="Walter R."/>
            <person name="Schartl M."/>
            <person name="Warren W."/>
        </authorList>
    </citation>
    <scope>NUCLEOTIDE SEQUENCE [LARGE SCALE GENOMIC DNA]</scope>
    <source>
        <strain evidence="12">JP 163 A</strain>
    </source>
</reference>
<keyword evidence="7" id="KW-0325">Glycoprotein</keyword>
<dbReference type="InterPro" id="IPR013783">
    <property type="entry name" value="Ig-like_fold"/>
</dbReference>
<dbReference type="PANTHER" id="PTHR19433:SF111">
    <property type="entry name" value="T CELL RECEPTOR ALPHA VARIABLE 4"/>
    <property type="match status" value="1"/>
</dbReference>
<dbReference type="GO" id="GO:0009617">
    <property type="term" value="P:response to bacterium"/>
    <property type="evidence" value="ECO:0007669"/>
    <property type="project" value="TreeGrafter"/>
</dbReference>
<keyword evidence="2" id="KW-1003">Cell membrane</keyword>
<dbReference type="SMART" id="SM00409">
    <property type="entry name" value="IG"/>
    <property type="match status" value="1"/>
</dbReference>
<dbReference type="OrthoDB" id="8947657at2759"/>
<dbReference type="GeneID" id="106699714"/>
<keyword evidence="3 9" id="KW-0732">Signal</keyword>
<proteinExistence type="predicted"/>
<feature type="domain" description="Ig-like" evidence="10">
    <location>
        <begin position="27"/>
        <end position="106"/>
    </location>
</feature>
<keyword evidence="4" id="KW-0391">Immunity</keyword>
<dbReference type="CDD" id="cd00099">
    <property type="entry name" value="IgV"/>
    <property type="match status" value="1"/>
</dbReference>
<evidence type="ECO:0000313" key="12">
    <source>
        <dbReference type="Proteomes" id="UP000002852"/>
    </source>
</evidence>
<reference evidence="11" key="4">
    <citation type="submission" date="2025-09" db="UniProtKB">
        <authorList>
            <consortium name="Ensembl"/>
        </authorList>
    </citation>
    <scope>IDENTIFICATION</scope>
    <source>
        <strain evidence="11">JP 163 A</strain>
    </source>
</reference>
<dbReference type="KEGG" id="xma:106699714"/>
<feature type="signal peptide" evidence="9">
    <location>
        <begin position="1"/>
        <end position="17"/>
    </location>
</feature>
<evidence type="ECO:0000259" key="10">
    <source>
        <dbReference type="PROSITE" id="PS50835"/>
    </source>
</evidence>
<name>A0A3B5RCV0_XIPMA</name>
<feature type="chain" id="PRO_5017281740" evidence="9">
    <location>
        <begin position="18"/>
        <end position="340"/>
    </location>
</feature>
<dbReference type="Proteomes" id="UP000002852">
    <property type="component" value="Unassembled WGS sequence"/>
</dbReference>
<dbReference type="AlphaFoldDB" id="A0A3B5RCV0"/>
<dbReference type="InParanoid" id="A0A3B5RCV0"/>
<keyword evidence="6" id="KW-1015">Disulfide bond</keyword>
<dbReference type="GO" id="GO:0005886">
    <property type="term" value="C:plasma membrane"/>
    <property type="evidence" value="ECO:0007669"/>
    <property type="project" value="UniProtKB-SubCell"/>
</dbReference>
<evidence type="ECO:0000256" key="2">
    <source>
        <dbReference type="ARBA" id="ARBA00022475"/>
    </source>
</evidence>
<accession>A0A3B5RCV0</accession>
<reference evidence="12" key="2">
    <citation type="journal article" date="2013" name="Nat. Genet.">
        <title>The genome of the platyfish, Xiphophorus maculatus, provides insights into evolutionary adaptation and several complex traits.</title>
        <authorList>
            <person name="Schartl M."/>
            <person name="Walter R.B."/>
            <person name="Shen Y."/>
            <person name="Garcia T."/>
            <person name="Catchen J."/>
            <person name="Amores A."/>
            <person name="Braasch I."/>
            <person name="Chalopin D."/>
            <person name="Volff J.N."/>
            <person name="Lesch K.P."/>
            <person name="Bisazza A."/>
            <person name="Minx P."/>
            <person name="Hillier L."/>
            <person name="Wilson R.K."/>
            <person name="Fuerstenberg S."/>
            <person name="Boore J."/>
            <person name="Searle S."/>
            <person name="Postlethwait J.H."/>
            <person name="Warren W.C."/>
        </authorList>
    </citation>
    <scope>NUCLEOTIDE SEQUENCE [LARGE SCALE GENOMIC DNA]</scope>
    <source>
        <strain evidence="12">JP 163 A</strain>
    </source>
</reference>
<organism evidence="11 12">
    <name type="scientific">Xiphophorus maculatus</name>
    <name type="common">Southern platyfish</name>
    <name type="synonym">Platypoecilus maculatus</name>
    <dbReference type="NCBI Taxonomy" id="8083"/>
    <lineage>
        <taxon>Eukaryota</taxon>
        <taxon>Metazoa</taxon>
        <taxon>Chordata</taxon>
        <taxon>Craniata</taxon>
        <taxon>Vertebrata</taxon>
        <taxon>Euteleostomi</taxon>
        <taxon>Actinopterygii</taxon>
        <taxon>Neopterygii</taxon>
        <taxon>Teleostei</taxon>
        <taxon>Neoteleostei</taxon>
        <taxon>Acanthomorphata</taxon>
        <taxon>Ovalentaria</taxon>
        <taxon>Atherinomorphae</taxon>
        <taxon>Cyprinodontiformes</taxon>
        <taxon>Poeciliidae</taxon>
        <taxon>Poeciliinae</taxon>
        <taxon>Xiphophorus</taxon>
    </lineage>
</organism>
<dbReference type="Gene3D" id="2.60.40.10">
    <property type="entry name" value="Immunoglobulins"/>
    <property type="match status" value="2"/>
</dbReference>
<evidence type="ECO:0000313" key="11">
    <source>
        <dbReference type="Ensembl" id="ENSXMAP00000041638.1"/>
    </source>
</evidence>
<evidence type="ECO:0000256" key="9">
    <source>
        <dbReference type="SAM" id="SignalP"/>
    </source>
</evidence>
<evidence type="ECO:0000256" key="4">
    <source>
        <dbReference type="ARBA" id="ARBA00022859"/>
    </source>
</evidence>
<dbReference type="SMART" id="SM00406">
    <property type="entry name" value="IGv"/>
    <property type="match status" value="2"/>
</dbReference>
<comment type="subcellular location">
    <subcellularLocation>
        <location evidence="1">Cell membrane</location>
    </subcellularLocation>
</comment>
<dbReference type="PROSITE" id="PS50835">
    <property type="entry name" value="IG_LIKE"/>
    <property type="match status" value="2"/>
</dbReference>
<dbReference type="InterPro" id="IPR052051">
    <property type="entry name" value="TCR_complex_component"/>
</dbReference>
<feature type="domain" description="Ig-like" evidence="10">
    <location>
        <begin position="139"/>
        <end position="246"/>
    </location>
</feature>
<dbReference type="GO" id="GO:0002376">
    <property type="term" value="P:immune system process"/>
    <property type="evidence" value="ECO:0007669"/>
    <property type="project" value="UniProtKB-KW"/>
</dbReference>
<evidence type="ECO:0000256" key="5">
    <source>
        <dbReference type="ARBA" id="ARBA00023136"/>
    </source>
</evidence>
<evidence type="ECO:0000256" key="7">
    <source>
        <dbReference type="ARBA" id="ARBA00023180"/>
    </source>
</evidence>
<reference evidence="11" key="3">
    <citation type="submission" date="2025-08" db="UniProtKB">
        <authorList>
            <consortium name="Ensembl"/>
        </authorList>
    </citation>
    <scope>IDENTIFICATION</scope>
    <source>
        <strain evidence="11">JP 163 A</strain>
    </source>
</reference>
<dbReference type="InterPro" id="IPR013106">
    <property type="entry name" value="Ig_V-set"/>
</dbReference>
<dbReference type="InterPro" id="IPR036179">
    <property type="entry name" value="Ig-like_dom_sf"/>
</dbReference>
<keyword evidence="5 8" id="KW-0472">Membrane</keyword>
<keyword evidence="8" id="KW-0812">Transmembrane</keyword>
<dbReference type="OMA" id="MPENCEK"/>
<dbReference type="SUPFAM" id="SSF48726">
    <property type="entry name" value="Immunoglobulin"/>
    <property type="match status" value="2"/>
</dbReference>
<dbReference type="InterPro" id="IPR007110">
    <property type="entry name" value="Ig-like_dom"/>
</dbReference>
<sequence>MLLFWVTIHVLLHQGNTLAPVVTVQLGQPVTLTCVFTKTTGSLGWVHWYKQTAGDTLKLIVMTRKNTNPDYGPGFTSGNFSTTYYNKMSNLTIWKTSKEDEGMYHCGLMDWLGSSWNGSYLLLTGNSETTSSYRVVQQPAVLDLHHKTSETLQCSLVSQTETETCAGDPSVFWFRTGSDKNSPDLIYSDGKTPENCEKTSNTQKKCRYNFSKNINSSDVGTYYCAVATCKEIFIGNGTRIESAHSSCYEVMLLLVITGICLTICVIVIIVLICCQTQRTPCKNFRENSSSIAQHNDINLPDDMMDGDHVTYAALHFSAETTKKRERKTEEGVYSNVREFI</sequence>
<feature type="transmembrane region" description="Helical" evidence="8">
    <location>
        <begin position="250"/>
        <end position="274"/>
    </location>
</feature>
<dbReference type="GeneTree" id="ENSGT01030000234530"/>
<keyword evidence="12" id="KW-1185">Reference proteome</keyword>
<dbReference type="STRING" id="8083.ENSXMAP00000041638"/>
<dbReference type="PANTHER" id="PTHR19433">
    <property type="entry name" value="T-CELL RECEPTOR ALPHA CHAIN V REGION-RELATED"/>
    <property type="match status" value="1"/>
</dbReference>
<protein>
    <submittedName>
        <fullName evidence="11">Uncharacterized LOC106699714</fullName>
    </submittedName>
</protein>
<dbReference type="Pfam" id="PF07686">
    <property type="entry name" value="V-set"/>
    <property type="match status" value="1"/>
</dbReference>
<dbReference type="InterPro" id="IPR003599">
    <property type="entry name" value="Ig_sub"/>
</dbReference>
<dbReference type="Ensembl" id="ENSXMAT00000027282.1">
    <property type="protein sequence ID" value="ENSXMAP00000041638.1"/>
    <property type="gene ID" value="ENSXMAG00000028811.1"/>
</dbReference>
<evidence type="ECO:0000256" key="1">
    <source>
        <dbReference type="ARBA" id="ARBA00004236"/>
    </source>
</evidence>
<keyword evidence="8" id="KW-1133">Transmembrane helix</keyword>
<evidence type="ECO:0000256" key="3">
    <source>
        <dbReference type="ARBA" id="ARBA00022729"/>
    </source>
</evidence>
<dbReference type="RefSeq" id="XP_023184809.1">
    <property type="nucleotide sequence ID" value="XM_023329041.1"/>
</dbReference>